<comment type="caution">
    <text evidence="2">The sequence shown here is derived from an EMBL/GenBank/DDBJ whole genome shotgun (WGS) entry which is preliminary data.</text>
</comment>
<reference evidence="2" key="1">
    <citation type="submission" date="2022-03" db="EMBL/GenBank/DDBJ databases">
        <authorList>
            <person name="Hettiarachchi G."/>
        </authorList>
    </citation>
    <scope>NUCLEOTIDE SEQUENCE</scope>
    <source>
        <strain evidence="2">LMG 32447</strain>
    </source>
</reference>
<dbReference type="PROSITE" id="PS50164">
    <property type="entry name" value="GIY_YIG"/>
    <property type="match status" value="1"/>
</dbReference>
<evidence type="ECO:0000313" key="2">
    <source>
        <dbReference type="EMBL" id="CAH1851826.1"/>
    </source>
</evidence>
<dbReference type="InterPro" id="IPR000305">
    <property type="entry name" value="GIY-YIG_endonuc"/>
</dbReference>
<keyword evidence="3" id="KW-1185">Reference proteome</keyword>
<protein>
    <recommendedName>
        <fullName evidence="1">GIY-YIG domain-containing protein</fullName>
    </recommendedName>
</protein>
<dbReference type="CDD" id="cd10447">
    <property type="entry name" value="GIY-YIG_unchar_2"/>
    <property type="match status" value="1"/>
</dbReference>
<name>A0ABM9D0L7_9LACO</name>
<sequence length="272" mass="31474">MPRHIFINQESTNDHISIYYNEPIFIVSAQKDDLTKINLLEEAHKPGIYILIGEHKRYVGQASGATFTRLQQHSVHKNWWHKVIFFGREDGHLSKAQLDFLEAELIQEFSKADLELDNNTIGNTSYIDKLGKITAKTLLVRVKDTLANIANINLFDEEISDIIDSEDTDENFVDFNNKRYVNKFTSQIFIEIITDLVHSEKITSLMPFISDEEPNTIQFIGTASKISSLGKELTKPITDTPYYVYTNFTKINFKKRLERIAQELNQKIDIHF</sequence>
<gene>
    <name evidence="2" type="ORF">LMG032447_00416</name>
</gene>
<feature type="domain" description="GIY-YIG" evidence="1">
    <location>
        <begin position="44"/>
        <end position="116"/>
    </location>
</feature>
<proteinExistence type="predicted"/>
<evidence type="ECO:0000259" key="1">
    <source>
        <dbReference type="PROSITE" id="PS50164"/>
    </source>
</evidence>
<dbReference type="RefSeq" id="WP_248705857.1">
    <property type="nucleotide sequence ID" value="NZ_CAKOET010000002.1"/>
</dbReference>
<organism evidence="2 3">
    <name type="scientific">Convivina praedatoris</name>
    <dbReference type="NCBI Taxonomy" id="2880963"/>
    <lineage>
        <taxon>Bacteria</taxon>
        <taxon>Bacillati</taxon>
        <taxon>Bacillota</taxon>
        <taxon>Bacilli</taxon>
        <taxon>Lactobacillales</taxon>
        <taxon>Lactobacillaceae</taxon>
        <taxon>Convivina</taxon>
    </lineage>
</organism>
<dbReference type="EMBL" id="CAKOEU010000002">
    <property type="protein sequence ID" value="CAH1851826.1"/>
    <property type="molecule type" value="Genomic_DNA"/>
</dbReference>
<dbReference type="Proteomes" id="UP000838102">
    <property type="component" value="Unassembled WGS sequence"/>
</dbReference>
<accession>A0ABM9D0L7</accession>
<evidence type="ECO:0000313" key="3">
    <source>
        <dbReference type="Proteomes" id="UP000838102"/>
    </source>
</evidence>